<evidence type="ECO:0008006" key="5">
    <source>
        <dbReference type="Google" id="ProtNLM"/>
    </source>
</evidence>
<dbReference type="PANTHER" id="PTHR46430:SF3">
    <property type="entry name" value="ACTIVATOR OF C KINASE PROTEIN 1"/>
    <property type="match status" value="1"/>
</dbReference>
<dbReference type="InterPro" id="IPR011990">
    <property type="entry name" value="TPR-like_helical_dom_sf"/>
</dbReference>
<reference evidence="3" key="1">
    <citation type="journal article" date="2020" name="Fungal Divers.">
        <title>Resolving the Mortierellaceae phylogeny through synthesis of multi-gene phylogenetics and phylogenomics.</title>
        <authorList>
            <person name="Vandepol N."/>
            <person name="Liber J."/>
            <person name="Desiro A."/>
            <person name="Na H."/>
            <person name="Kennedy M."/>
            <person name="Barry K."/>
            <person name="Grigoriev I.V."/>
            <person name="Miller A.N."/>
            <person name="O'Donnell K."/>
            <person name="Stajich J.E."/>
            <person name="Bonito G."/>
        </authorList>
    </citation>
    <scope>NUCLEOTIDE SEQUENCE</scope>
    <source>
        <strain evidence="3">BC1065</strain>
    </source>
</reference>
<evidence type="ECO:0000256" key="1">
    <source>
        <dbReference type="ARBA" id="ARBA00022737"/>
    </source>
</evidence>
<dbReference type="AlphaFoldDB" id="A0A9P6PWU8"/>
<accession>A0A9P6PWU8</accession>
<name>A0A9P6PWU8_9FUNG</name>
<organism evidence="3 4">
    <name type="scientific">Actinomortierella ambigua</name>
    <dbReference type="NCBI Taxonomy" id="1343610"/>
    <lineage>
        <taxon>Eukaryota</taxon>
        <taxon>Fungi</taxon>
        <taxon>Fungi incertae sedis</taxon>
        <taxon>Mucoromycota</taxon>
        <taxon>Mortierellomycotina</taxon>
        <taxon>Mortierellomycetes</taxon>
        <taxon>Mortierellales</taxon>
        <taxon>Mortierellaceae</taxon>
        <taxon>Actinomortierella</taxon>
    </lineage>
</organism>
<feature type="region of interest" description="Disordered" evidence="2">
    <location>
        <begin position="38"/>
        <end position="66"/>
    </location>
</feature>
<dbReference type="PANTHER" id="PTHR46430">
    <property type="entry name" value="PROTEIN SKT5-RELATED"/>
    <property type="match status" value="1"/>
</dbReference>
<dbReference type="OrthoDB" id="2424246at2759"/>
<keyword evidence="4" id="KW-1185">Reference proteome</keyword>
<dbReference type="EMBL" id="JAAAJB010000533">
    <property type="protein sequence ID" value="KAG0254180.1"/>
    <property type="molecule type" value="Genomic_DNA"/>
</dbReference>
<evidence type="ECO:0000313" key="3">
    <source>
        <dbReference type="EMBL" id="KAG0254180.1"/>
    </source>
</evidence>
<dbReference type="Proteomes" id="UP000807716">
    <property type="component" value="Unassembled WGS sequence"/>
</dbReference>
<dbReference type="SUPFAM" id="SSF81901">
    <property type="entry name" value="HCP-like"/>
    <property type="match status" value="1"/>
</dbReference>
<gene>
    <name evidence="3" type="ORF">DFQ27_007002</name>
</gene>
<evidence type="ECO:0000256" key="2">
    <source>
        <dbReference type="SAM" id="MobiDB-lite"/>
    </source>
</evidence>
<sequence length="66" mass="7355">MNVGIGVKQDLEEARRWYLRSAAQGNARAKKRLTEMKKMGATRRIQPQRGRAPGQGPDGGEDCKVM</sequence>
<protein>
    <recommendedName>
        <fullName evidence="5">Sel1 repeat family protein</fullName>
    </recommendedName>
</protein>
<evidence type="ECO:0000313" key="4">
    <source>
        <dbReference type="Proteomes" id="UP000807716"/>
    </source>
</evidence>
<comment type="caution">
    <text evidence="3">The sequence shown here is derived from an EMBL/GenBank/DDBJ whole genome shotgun (WGS) entry which is preliminary data.</text>
</comment>
<proteinExistence type="predicted"/>
<dbReference type="InterPro" id="IPR051726">
    <property type="entry name" value="Chitin_Synth_Reg"/>
</dbReference>
<dbReference type="Gene3D" id="1.25.40.10">
    <property type="entry name" value="Tetratricopeptide repeat domain"/>
    <property type="match status" value="1"/>
</dbReference>
<keyword evidence="1" id="KW-0677">Repeat</keyword>